<accession>A0A3M5XC11</accession>
<protein>
    <submittedName>
        <fullName evidence="1">Type III effector HopAH2</fullName>
    </submittedName>
</protein>
<name>A0A3M5XC11_PSEAP</name>
<gene>
    <name evidence="1" type="ORF">ALP24_101942</name>
</gene>
<dbReference type="Proteomes" id="UP000274315">
    <property type="component" value="Unassembled WGS sequence"/>
</dbReference>
<reference evidence="1 2" key="1">
    <citation type="submission" date="2018-08" db="EMBL/GenBank/DDBJ databases">
        <title>Recombination of ecologically and evolutionarily significant loci maintains genetic cohesion in the Pseudomonas syringae species complex.</title>
        <authorList>
            <person name="Dillon M."/>
            <person name="Thakur S."/>
            <person name="Almeida R.N.D."/>
            <person name="Weir B.S."/>
            <person name="Guttman D.S."/>
        </authorList>
    </citation>
    <scope>NUCLEOTIDE SEQUENCE [LARGE SCALE GENOMIC DNA]</scope>
    <source>
        <strain evidence="1 2">ICMP 11935</strain>
    </source>
</reference>
<evidence type="ECO:0000313" key="1">
    <source>
        <dbReference type="EMBL" id="RMU80419.1"/>
    </source>
</evidence>
<comment type="caution">
    <text evidence="1">The sequence shown here is derived from an EMBL/GenBank/DDBJ whole genome shotgun (WGS) entry which is preliminary data.</text>
</comment>
<proteinExistence type="predicted"/>
<dbReference type="AlphaFoldDB" id="A0A3M5XC11"/>
<organism evidence="1 2">
    <name type="scientific">Pseudomonas syringae pv. aptata</name>
    <dbReference type="NCBI Taxonomy" id="83167"/>
    <lineage>
        <taxon>Bacteria</taxon>
        <taxon>Pseudomonadati</taxon>
        <taxon>Pseudomonadota</taxon>
        <taxon>Gammaproteobacteria</taxon>
        <taxon>Pseudomonadales</taxon>
        <taxon>Pseudomonadaceae</taxon>
        <taxon>Pseudomonas</taxon>
        <taxon>Pseudomonas syringae</taxon>
    </lineage>
</organism>
<sequence>MYARESEASSRLASQIKALKEAGYKFQIGEVGNANLTAANTFQQKDAATNALRDNMSALKAAGADILPGKEQFQGGKLRHRAGFSTADQY</sequence>
<evidence type="ECO:0000313" key="2">
    <source>
        <dbReference type="Proteomes" id="UP000274315"/>
    </source>
</evidence>
<dbReference type="EMBL" id="RBUF01000005">
    <property type="protein sequence ID" value="RMU80419.1"/>
    <property type="molecule type" value="Genomic_DNA"/>
</dbReference>